<dbReference type="Gene3D" id="6.10.250.2040">
    <property type="match status" value="7"/>
</dbReference>
<feature type="domain" description="Trimeric autotransporter adhesin YadA-like head" evidence="14">
    <location>
        <begin position="2035"/>
        <end position="2058"/>
    </location>
</feature>
<dbReference type="Gene3D" id="1.20.5.2280">
    <property type="match status" value="1"/>
</dbReference>
<dbReference type="CDD" id="cd12820">
    <property type="entry name" value="LbR_YadA-like"/>
    <property type="match status" value="1"/>
</dbReference>
<keyword evidence="10" id="KW-0998">Cell outer membrane</keyword>
<reference evidence="17 18" key="1">
    <citation type="submission" date="2018-10" db="EMBL/GenBank/DDBJ databases">
        <title>Proposal of Lysobacter pythonis sp. nov. isolated from royal pythons (Python regius).</title>
        <authorList>
            <person name="Hans-Juergen B."/>
            <person name="Huptas C."/>
            <person name="Sandra B."/>
            <person name="Igor L."/>
            <person name="Joachim S."/>
            <person name="Siegfried S."/>
            <person name="Mareike W."/>
            <person name="Peter K."/>
        </authorList>
    </citation>
    <scope>NUCLEOTIDE SEQUENCE [LARGE SCALE GENOMIC DNA]</scope>
    <source>
        <strain evidence="17 18">4284/11</strain>
    </source>
</reference>
<dbReference type="InterPro" id="IPR024973">
    <property type="entry name" value="ESPR"/>
</dbReference>
<dbReference type="GO" id="GO:0009986">
    <property type="term" value="C:cell surface"/>
    <property type="evidence" value="ECO:0007669"/>
    <property type="project" value="UniProtKB-SubCell"/>
</dbReference>
<name>A0A3M2HN41_9GAMM</name>
<dbReference type="Pfam" id="PF05658">
    <property type="entry name" value="YadA_head"/>
    <property type="match status" value="9"/>
</dbReference>
<feature type="domain" description="Trimeric autotransporter adhesin YadA-like stalk" evidence="15">
    <location>
        <begin position="912"/>
        <end position="951"/>
    </location>
</feature>
<evidence type="ECO:0000256" key="8">
    <source>
        <dbReference type="ARBA" id="ARBA00022927"/>
    </source>
</evidence>
<proteinExistence type="inferred from homology"/>
<dbReference type="InterPro" id="IPR011049">
    <property type="entry name" value="Serralysin-like_metalloprot_C"/>
</dbReference>
<accession>A0A3M2HN41</accession>
<dbReference type="GO" id="GO:0015031">
    <property type="term" value="P:protein transport"/>
    <property type="evidence" value="ECO:0007669"/>
    <property type="project" value="UniProtKB-KW"/>
</dbReference>
<feature type="domain" description="Trimeric autotransporter adhesin YadA-like head" evidence="14">
    <location>
        <begin position="403"/>
        <end position="420"/>
    </location>
</feature>
<feature type="domain" description="Trimeric autotransporter adhesin YadA-like stalk" evidence="15">
    <location>
        <begin position="2065"/>
        <end position="2089"/>
    </location>
</feature>
<protein>
    <submittedName>
        <fullName evidence="17">Uncharacterized protein</fullName>
    </submittedName>
</protein>
<feature type="domain" description="Trimeric autotransporter adhesin YadA-like stalk" evidence="15">
    <location>
        <begin position="1796"/>
        <end position="1823"/>
    </location>
</feature>
<evidence type="ECO:0000256" key="11">
    <source>
        <dbReference type="SAM" id="MobiDB-lite"/>
    </source>
</evidence>
<feature type="domain" description="Trimeric autotransporter adhesin YadA-like head" evidence="14">
    <location>
        <begin position="613"/>
        <end position="638"/>
    </location>
</feature>
<evidence type="ECO:0000259" key="15">
    <source>
        <dbReference type="Pfam" id="PF05662"/>
    </source>
</evidence>
<dbReference type="InterPro" id="IPR005594">
    <property type="entry name" value="YadA_C"/>
</dbReference>
<dbReference type="EMBL" id="RFLY01000010">
    <property type="protein sequence ID" value="RMH91126.1"/>
    <property type="molecule type" value="Genomic_DNA"/>
</dbReference>
<keyword evidence="7" id="KW-0732">Signal</keyword>
<feature type="domain" description="Trimeric autotransporter adhesin YadA-like head" evidence="14">
    <location>
        <begin position="208"/>
        <end position="234"/>
    </location>
</feature>
<feature type="domain" description="Trimeric autotransporter adhesin YadA-like stalk" evidence="15">
    <location>
        <begin position="1683"/>
        <end position="1722"/>
    </location>
</feature>
<feature type="domain" description="Trimeric autotransporter adhesin YadA-like stalk" evidence="15">
    <location>
        <begin position="2121"/>
        <end position="2157"/>
    </location>
</feature>
<evidence type="ECO:0000256" key="7">
    <source>
        <dbReference type="ARBA" id="ARBA00022729"/>
    </source>
</evidence>
<dbReference type="Gene3D" id="2.20.70.140">
    <property type="match status" value="4"/>
</dbReference>
<organism evidence="17 18">
    <name type="scientific">Solilutibacter pythonis</name>
    <dbReference type="NCBI Taxonomy" id="2483112"/>
    <lineage>
        <taxon>Bacteria</taxon>
        <taxon>Pseudomonadati</taxon>
        <taxon>Pseudomonadota</taxon>
        <taxon>Gammaproteobacteria</taxon>
        <taxon>Lysobacterales</taxon>
        <taxon>Lysobacteraceae</taxon>
        <taxon>Solilutibacter</taxon>
    </lineage>
</organism>
<dbReference type="InterPro" id="IPR008640">
    <property type="entry name" value="Adhesin_Head_dom"/>
</dbReference>
<keyword evidence="12" id="KW-1133">Transmembrane helix</keyword>
<feature type="domain" description="Trimeric autotransporter adhesin YadA-like stalk" evidence="15">
    <location>
        <begin position="1081"/>
        <end position="1123"/>
    </location>
</feature>
<feature type="region of interest" description="Disordered" evidence="11">
    <location>
        <begin position="1984"/>
        <end position="2018"/>
    </location>
</feature>
<evidence type="ECO:0000256" key="2">
    <source>
        <dbReference type="ARBA" id="ARBA00004442"/>
    </source>
</evidence>
<feature type="domain" description="Trimeric autotransporter adhesin YadA-like stalk" evidence="15">
    <location>
        <begin position="1256"/>
        <end position="1286"/>
    </location>
</feature>
<evidence type="ECO:0000256" key="1">
    <source>
        <dbReference type="ARBA" id="ARBA00004241"/>
    </source>
</evidence>
<comment type="subcellular location">
    <subcellularLocation>
        <location evidence="2">Cell outer membrane</location>
    </subcellularLocation>
    <subcellularLocation>
        <location evidence="1">Cell surface</location>
    </subcellularLocation>
</comment>
<evidence type="ECO:0000256" key="3">
    <source>
        <dbReference type="ARBA" id="ARBA00005848"/>
    </source>
</evidence>
<evidence type="ECO:0000259" key="16">
    <source>
        <dbReference type="Pfam" id="PF13018"/>
    </source>
</evidence>
<dbReference type="InterPro" id="IPR045584">
    <property type="entry name" value="Pilin-like"/>
</dbReference>
<evidence type="ECO:0000256" key="5">
    <source>
        <dbReference type="ARBA" id="ARBA00022452"/>
    </source>
</evidence>
<feature type="domain" description="Trimeric autotransporter adhesin YadA-like C-terminal membrane anchor" evidence="13">
    <location>
        <begin position="2184"/>
        <end position="2244"/>
    </location>
</feature>
<feature type="domain" description="Trimeric autotransporter adhesin YadA-like stalk" evidence="15">
    <location>
        <begin position="749"/>
        <end position="790"/>
    </location>
</feature>
<feature type="domain" description="Trimeric autotransporter adhesin YadA-like stalk" evidence="15">
    <location>
        <begin position="305"/>
        <end position="344"/>
    </location>
</feature>
<dbReference type="Pfam" id="PF03895">
    <property type="entry name" value="YadA_anchor"/>
    <property type="match status" value="1"/>
</dbReference>
<evidence type="ECO:0000256" key="10">
    <source>
        <dbReference type="ARBA" id="ARBA00023237"/>
    </source>
</evidence>
<feature type="domain" description="Trimeric autotransporter adhesin YadA-like head" evidence="14">
    <location>
        <begin position="2007"/>
        <end position="2033"/>
    </location>
</feature>
<dbReference type="GO" id="GO:0009279">
    <property type="term" value="C:cell outer membrane"/>
    <property type="evidence" value="ECO:0007669"/>
    <property type="project" value="UniProtKB-SubCell"/>
</dbReference>
<evidence type="ECO:0000259" key="14">
    <source>
        <dbReference type="Pfam" id="PF05658"/>
    </source>
</evidence>
<dbReference type="InterPro" id="IPR018247">
    <property type="entry name" value="EF_Hand_1_Ca_BS"/>
</dbReference>
<dbReference type="SUPFAM" id="SSF54523">
    <property type="entry name" value="Pili subunits"/>
    <property type="match status" value="1"/>
</dbReference>
<feature type="domain" description="Trimeric autotransporter adhesin YadA-like head" evidence="14">
    <location>
        <begin position="1841"/>
        <end position="1867"/>
    </location>
</feature>
<evidence type="ECO:0000259" key="13">
    <source>
        <dbReference type="Pfam" id="PF03895"/>
    </source>
</evidence>
<comment type="similarity">
    <text evidence="3">Belongs to the autotransporter-2 (AT-2) (TC 1.B.40) family.</text>
</comment>
<feature type="domain" description="Trimeric autotransporter adhesin YadA-like stalk" evidence="15">
    <location>
        <begin position="1485"/>
        <end position="1525"/>
    </location>
</feature>
<evidence type="ECO:0000313" key="17">
    <source>
        <dbReference type="EMBL" id="RMH91126.1"/>
    </source>
</evidence>
<dbReference type="Proteomes" id="UP000275012">
    <property type="component" value="Unassembled WGS sequence"/>
</dbReference>
<feature type="transmembrane region" description="Helical" evidence="12">
    <location>
        <begin position="46"/>
        <end position="68"/>
    </location>
</feature>
<dbReference type="Gene3D" id="3.30.1300.30">
    <property type="entry name" value="GSPII I/J protein-like"/>
    <property type="match status" value="1"/>
</dbReference>
<feature type="domain" description="Trimeric autotransporter adhesin YadA-like head" evidence="14">
    <location>
        <begin position="375"/>
        <end position="398"/>
    </location>
</feature>
<feature type="domain" description="Trimeric autotransporter adhesin YadA-like stalk" evidence="15">
    <location>
        <begin position="1323"/>
        <end position="1358"/>
    </location>
</feature>
<dbReference type="InterPro" id="IPR008635">
    <property type="entry name" value="Coiled_stalk_dom"/>
</dbReference>
<feature type="domain" description="Trimeric autotransporter adhesin YadA-like stalk" evidence="15">
    <location>
        <begin position="1907"/>
        <end position="1946"/>
    </location>
</feature>
<dbReference type="SUPFAM" id="SSF101967">
    <property type="entry name" value="Adhesin YadA, collagen-binding domain"/>
    <property type="match status" value="9"/>
</dbReference>
<dbReference type="Pfam" id="PF05662">
    <property type="entry name" value="YadA_stalk"/>
    <property type="match status" value="14"/>
</dbReference>
<keyword evidence="18" id="KW-1185">Reference proteome</keyword>
<dbReference type="PROSITE" id="PS00018">
    <property type="entry name" value="EF_HAND_1"/>
    <property type="match status" value="1"/>
</dbReference>
<dbReference type="Pfam" id="PF13018">
    <property type="entry name" value="ESPR"/>
    <property type="match status" value="1"/>
</dbReference>
<dbReference type="Gene3D" id="6.20.50.100">
    <property type="match status" value="3"/>
</dbReference>
<evidence type="ECO:0000313" key="18">
    <source>
        <dbReference type="Proteomes" id="UP000275012"/>
    </source>
</evidence>
<gene>
    <name evidence="17" type="ORF">EBB59_08265</name>
</gene>
<dbReference type="OrthoDB" id="1631723at2"/>
<feature type="domain" description="Trimeric autotransporter adhesin YadA-like stalk" evidence="15">
    <location>
        <begin position="811"/>
        <end position="851"/>
    </location>
</feature>
<feature type="domain" description="ESPR" evidence="16">
    <location>
        <begin position="1"/>
        <end position="42"/>
    </location>
</feature>
<feature type="domain" description="Trimeric autotransporter adhesin YadA-like head" evidence="14">
    <location>
        <begin position="539"/>
        <end position="563"/>
    </location>
</feature>
<dbReference type="Gene3D" id="2.150.10.10">
    <property type="entry name" value="Serralysin-like metalloprotease, C-terminal"/>
    <property type="match status" value="4"/>
</dbReference>
<feature type="domain" description="Trimeric autotransporter adhesin YadA-like stalk" evidence="15">
    <location>
        <begin position="1384"/>
        <end position="1423"/>
    </location>
</feature>
<dbReference type="Gene3D" id="2.60.40.4050">
    <property type="match status" value="1"/>
</dbReference>
<evidence type="ECO:0000256" key="12">
    <source>
        <dbReference type="SAM" id="Phobius"/>
    </source>
</evidence>
<feature type="compositionally biased region" description="Low complexity" evidence="11">
    <location>
        <begin position="1995"/>
        <end position="2012"/>
    </location>
</feature>
<evidence type="ECO:0000256" key="6">
    <source>
        <dbReference type="ARBA" id="ARBA00022692"/>
    </source>
</evidence>
<keyword evidence="4" id="KW-0813">Transport</keyword>
<keyword evidence="5" id="KW-1134">Transmembrane beta strand</keyword>
<comment type="caution">
    <text evidence="17">The sequence shown here is derived from an EMBL/GenBank/DDBJ whole genome shotgun (WGS) entry which is preliminary data.</text>
</comment>
<dbReference type="RefSeq" id="WP_122101683.1">
    <property type="nucleotide sequence ID" value="NZ_RFLY01000010.1"/>
</dbReference>
<sequence length="2244" mass="219900">MNKIYRLVWSRELGAMVVASELATGHMGGSGAVVEKRQCLTLMTPLCRAMVPALLLFCGLAGGGVAWAQTVTPVSSIPLLKEKSSDVGDDCNWHGSTPLATSTVRRSGVCYQGSYVGTTGDPLEQVTVIGSVNYVTVSQSVAVGNNVVVTGNSGIAIGSDDTVDARKIAEITNSTLEPYFGLTGARANDTYRNLMAADKNGIYYGTSATGQASLAVGAQSQAQGDFSTVLGFNSFATGTGALALGGSAIASKTGSVALGTGATTGTDAADIDTAVIGGRTFTGFAGTVGDSGMQVSVGAAGYERQVKNVAAGALTAASTDAVNGSQLYAVANTLGSGQMHYYSVRSSVTGVGSNYDNDGASGVDAIAVGSSAGSSGARSISMGYGASAGGEKSIAIGARDNSGINAKAEAGNSIALGSGANASASAAGGIAIGSRRHVNNEGGDELLNDMNSGARVYAINGIAIGSGSVSGKSGVVVPSEADFRTIAIGDLANVQGTQSMGVGAGIVIGVGSKNSSAVGFSSAVGRTALGAISYGSVDSGTAIGANAQVLQGGNYSTAVGARAVVAPNVINAIAMGGAANTPQAGTSTSANRGAYAAANNSVALGVSSRVNAGATSGVAIGDSSVTTGANAIAIGKGAQAIAGNTIAIGTGNQVSGANSGAIGDPNTVKGSGSYALGNNNTIAQDNTFVVGNGVTATQANSVVLGNASADRAATAVSSTSINGVTYNYAGVGSAANGVVSVGAAGKERQIVNVAAGQVSASSTDAVNGSQLFATNQAVSALGNRAVQYDVNTDGTVNRGSITLGSAGTGTRIGNVANGTSANDAVNLSQLETAKSDMTSKGMKFTGNDKTAGDVHRNLGETLAIQGGASSAGNYSGGNLKTVTDPTTGAINLQMADAPKFGGVTINVDGGGKITGVTAGTLSSASTDAVNGSQLYQTNQTVQNLGNTTVKALGGGSTYDPATGAVTAILNVGGKTYNSVNEAVDAVNATASAGWNLSANGDAASNVASGGTVTVQQGNNIAVTRDGTDPNKLTIATTSDLTITSVTAGNTVLNNGGVTVSGGPKGPVSLTNVGLDNGGNTITGVAAGTLSAASTDAVNGSQLYTTNQSVNNVASSLASGMGGNSTANADGTVTTVLNVGGKTYNSVNDAIGAVNATASAGWNLTAQGANGSNVAPGATVDLSSTDGNLKVTKSATDNNVTFGLNPDLTITSVTAGNTRIDTNGLTNGGTTVNSNGLTIAGGPSVTTAGIDAGNKIIGNVANGVSATDAVNLSQLNTVAATASAANERAVKYDWTDTNGNGEVDPGEVDYARVTMNPGAAATTIHNVAAGEVSATSNQAVNGSQLHATNQAVSALGNRAVQYDLNADGTVNSNSVTLNKGGTATQIHNVANGTSANDAVNLSQLETAKSDMTSKGMKFTGNDNGAGEVHRDLGQTLAIKGEAATAGSYSGGNLKTVTDPTTGAINLQMADAPKFGGVTINVDGGGKITGVTAGALSSASTDAVNGSQLYQTNQTVQKLGDTTATALGGGSTYDPATGTVTAVLNVGGKTYDNVSEAIGAVSATASAGWRLTAQGADGSNVAPGATVDLSSTDGNLKVTKSAADNNVTFGLNSDLTLTSITTGNTVMDTNGLSVDDGAGKVARYGAARVEMSDGANSTTLDANGLAVAGGPSITVSGIDAGGMPIANVGAGVNPTDAVNMSQLNAVGNLVNAGWTVLDANGNQARITPDGRVTFTGDENVTIRQTGADQEGKVEVALNRNLSVDSLTTGGTLLNANGLTIAGGPSLTVAGIDAGGQPITHVGTGINPTDAVNLAQLNAASMEVKTHYYGVNSIGGGNYDNDGATGTDAIAIGKDALASHDGSIALGNGARTTDAVATPSGTIAGVDYRYAGANPHAVLSIGAVGMERVLVNVAAGRISADSTDAVNGSQLHAAHRAVEAVDGRVTDLSGRVDGVTSNINNLANRVDASEVNIAAIQNGAAGMFQVNQPGGKAPAPTGANSAAGGSDAVASGNNSTAVGNQSVADGANSTAIGQGARATGSSSIAIGAGSTAVEDNVVSVGGIGAERRITNVAPGVNGTDAVNLNQLKGYAAGGVQYDKNPDGSVNYNSMTLNPGGTGPTLVRNVAAGVAPTDAVNVGQLKAGLSDTLNKANAYTDQRFNDLSNDVWTLRRDFRGATASAMAMAGLPQAYLPGKSMLSAGVGGYQGQYGIAVGLSGISENGTWVYKAQASGNTAKDWGFSAGMGVQW</sequence>
<keyword evidence="8" id="KW-0653">Protein transport</keyword>
<evidence type="ECO:0000256" key="9">
    <source>
        <dbReference type="ARBA" id="ARBA00023136"/>
    </source>
</evidence>
<dbReference type="Gene3D" id="1.20.5.170">
    <property type="match status" value="4"/>
</dbReference>
<feature type="domain" description="Trimeric autotransporter adhesin YadA-like head" evidence="14">
    <location>
        <begin position="236"/>
        <end position="262"/>
    </location>
</feature>
<keyword evidence="9 12" id="KW-0472">Membrane</keyword>
<evidence type="ECO:0000256" key="4">
    <source>
        <dbReference type="ARBA" id="ARBA00022448"/>
    </source>
</evidence>
<keyword evidence="6 12" id="KW-0812">Transmembrane</keyword>